<comment type="caution">
    <text evidence="2">The sequence shown here is derived from an EMBL/GenBank/DDBJ whole genome shotgun (WGS) entry which is preliminary data.</text>
</comment>
<dbReference type="Pfam" id="PF07491">
    <property type="entry name" value="PPI_Ypi1"/>
    <property type="match status" value="1"/>
</dbReference>
<evidence type="ECO:0000256" key="1">
    <source>
        <dbReference type="SAM" id="MobiDB-lite"/>
    </source>
</evidence>
<dbReference type="InterPro" id="IPR011107">
    <property type="entry name" value="PPI_Ypi1"/>
</dbReference>
<sequence length="144" mass="15717">MSSSQQLGTHQAEGTQQTQVAFIPRREVTLHLRPAPSSASRDRHISWEANVKDNQNQRVSKSCCIFHKKKLFGESSSDDDSTSSSCSDQDDSCHGCANNNEAKQNGEACGDGEGVAGAQGSCGSRRKKRPPCTREHCYCGTRFH</sequence>
<evidence type="ECO:0000313" key="3">
    <source>
        <dbReference type="Proteomes" id="UP000266743"/>
    </source>
</evidence>
<gene>
    <name evidence="2" type="ORF">DPX39_080010300</name>
</gene>
<reference evidence="2 3" key="1">
    <citation type="submission" date="2018-09" db="EMBL/GenBank/DDBJ databases">
        <title>whole genome sequence of T. equiperdum IVM-t1 strain.</title>
        <authorList>
            <person name="Suganuma K."/>
        </authorList>
    </citation>
    <scope>NUCLEOTIDE SEQUENCE [LARGE SCALE GENOMIC DNA]</scope>
    <source>
        <strain evidence="2 3">IVM-t1</strain>
    </source>
</reference>
<feature type="compositionally biased region" description="Polar residues" evidence="1">
    <location>
        <begin position="1"/>
        <end position="20"/>
    </location>
</feature>
<dbReference type="GO" id="GO:0008157">
    <property type="term" value="F:protein phosphatase 1 binding"/>
    <property type="evidence" value="ECO:0007669"/>
    <property type="project" value="TreeGrafter"/>
</dbReference>
<dbReference type="GO" id="GO:0005634">
    <property type="term" value="C:nucleus"/>
    <property type="evidence" value="ECO:0007669"/>
    <property type="project" value="TreeGrafter"/>
</dbReference>
<dbReference type="EMBL" id="QSBY01000008">
    <property type="protein sequence ID" value="RHW71092.1"/>
    <property type="molecule type" value="Genomic_DNA"/>
</dbReference>
<dbReference type="Proteomes" id="UP000266743">
    <property type="component" value="Chromosome 8"/>
</dbReference>
<dbReference type="PANTHER" id="PTHR20835:SF0">
    <property type="entry name" value="E3 UBIQUITIN-PROTEIN LIGASE PPP1R11"/>
    <property type="match status" value="1"/>
</dbReference>
<dbReference type="AlphaFoldDB" id="A0A3L6L367"/>
<proteinExistence type="predicted"/>
<dbReference type="GO" id="GO:0004865">
    <property type="term" value="F:protein serine/threonine phosphatase inhibitor activity"/>
    <property type="evidence" value="ECO:0007669"/>
    <property type="project" value="InterPro"/>
</dbReference>
<dbReference type="PANTHER" id="PTHR20835">
    <property type="entry name" value="E3 UBIQUITIN-PROTEIN LIGASE PPP1R11-RELATED"/>
    <property type="match status" value="1"/>
</dbReference>
<feature type="region of interest" description="Disordered" evidence="1">
    <location>
        <begin position="106"/>
        <end position="133"/>
    </location>
</feature>
<protein>
    <submittedName>
        <fullName evidence="2">Protein phosphatase inhibitor</fullName>
    </submittedName>
</protein>
<evidence type="ECO:0000313" key="2">
    <source>
        <dbReference type="EMBL" id="RHW71092.1"/>
    </source>
</evidence>
<organism evidence="2 3">
    <name type="scientific">Trypanosoma brucei equiperdum</name>
    <dbReference type="NCBI Taxonomy" id="630700"/>
    <lineage>
        <taxon>Eukaryota</taxon>
        <taxon>Discoba</taxon>
        <taxon>Euglenozoa</taxon>
        <taxon>Kinetoplastea</taxon>
        <taxon>Metakinetoplastina</taxon>
        <taxon>Trypanosomatida</taxon>
        <taxon>Trypanosomatidae</taxon>
        <taxon>Trypanosoma</taxon>
    </lineage>
</organism>
<feature type="region of interest" description="Disordered" evidence="1">
    <location>
        <begin position="1"/>
        <end position="59"/>
    </location>
</feature>
<name>A0A3L6L367_9TRYP</name>
<accession>A0A3L6L367</accession>
<feature type="region of interest" description="Disordered" evidence="1">
    <location>
        <begin position="73"/>
        <end position="92"/>
    </location>
</feature>